<name>A0A8J2LTY3_9HEXA</name>
<dbReference type="GO" id="GO:0098552">
    <property type="term" value="C:side of membrane"/>
    <property type="evidence" value="ECO:0007669"/>
    <property type="project" value="UniProtKB-KW"/>
</dbReference>
<dbReference type="Proteomes" id="UP000708208">
    <property type="component" value="Unassembled WGS sequence"/>
</dbReference>
<dbReference type="EMBL" id="CAJVCH010571540">
    <property type="protein sequence ID" value="CAG7837791.1"/>
    <property type="molecule type" value="Genomic_DNA"/>
</dbReference>
<keyword evidence="2" id="KW-0325">Glycoprotein</keyword>
<keyword evidence="4" id="KW-0449">Lipoprotein</keyword>
<organism evidence="5 6">
    <name type="scientific">Allacma fusca</name>
    <dbReference type="NCBI Taxonomy" id="39272"/>
    <lineage>
        <taxon>Eukaryota</taxon>
        <taxon>Metazoa</taxon>
        <taxon>Ecdysozoa</taxon>
        <taxon>Arthropoda</taxon>
        <taxon>Hexapoda</taxon>
        <taxon>Collembola</taxon>
        <taxon>Symphypleona</taxon>
        <taxon>Sminthuridae</taxon>
        <taxon>Allacma</taxon>
    </lineage>
</organism>
<evidence type="ECO:0000256" key="4">
    <source>
        <dbReference type="ARBA" id="ARBA00023288"/>
    </source>
</evidence>
<evidence type="ECO:0000256" key="2">
    <source>
        <dbReference type="ARBA" id="ARBA00022622"/>
    </source>
</evidence>
<accession>A0A8J2LTY3</accession>
<dbReference type="InterPro" id="IPR050975">
    <property type="entry name" value="Sleep_regulator"/>
</dbReference>
<evidence type="ECO:0000313" key="5">
    <source>
        <dbReference type="EMBL" id="CAG7837791.1"/>
    </source>
</evidence>
<comment type="subcellular location">
    <subcellularLocation>
        <location evidence="1">Membrane</location>
        <topology evidence="1">Lipid-anchor</topology>
        <topology evidence="1">GPI-anchor</topology>
    </subcellularLocation>
</comment>
<protein>
    <submittedName>
        <fullName evidence="5">Uncharacterized protein</fullName>
    </submittedName>
</protein>
<evidence type="ECO:0000256" key="3">
    <source>
        <dbReference type="ARBA" id="ARBA00022729"/>
    </source>
</evidence>
<keyword evidence="2" id="KW-0336">GPI-anchor</keyword>
<gene>
    <name evidence="5" type="ORF">AFUS01_LOCUS46848</name>
</gene>
<evidence type="ECO:0000313" key="6">
    <source>
        <dbReference type="Proteomes" id="UP000708208"/>
    </source>
</evidence>
<keyword evidence="6" id="KW-1185">Reference proteome</keyword>
<proteinExistence type="predicted"/>
<comment type="caution">
    <text evidence="5">The sequence shown here is derived from an EMBL/GenBank/DDBJ whole genome shotgun (WGS) entry which is preliminary data.</text>
</comment>
<reference evidence="5" key="1">
    <citation type="submission" date="2021-06" db="EMBL/GenBank/DDBJ databases">
        <authorList>
            <person name="Hodson N. C."/>
            <person name="Mongue J. A."/>
            <person name="Jaron S. K."/>
        </authorList>
    </citation>
    <scope>NUCLEOTIDE SEQUENCE</scope>
</reference>
<dbReference type="PANTHER" id="PTHR33562">
    <property type="entry name" value="ATILLA, ISOFORM B-RELATED-RELATED"/>
    <property type="match status" value="1"/>
</dbReference>
<evidence type="ECO:0000256" key="1">
    <source>
        <dbReference type="ARBA" id="ARBA00004589"/>
    </source>
</evidence>
<keyword evidence="3" id="KW-0732">Signal</keyword>
<dbReference type="AlphaFoldDB" id="A0A8J2LTY3"/>
<sequence>MIVEKSFITFCSSKFTIVVLILSVSPLLYLVCFLQPVTALDCYVCEYEEKSHVTTKECLRPQSPAVNKVTCATGQSCETTIFENKQPFRISIRRGCSNNPPNRTCDFPYPFPSYGDDIRIISCFCQSDGCNDQFPFADRRCLECTFVENINVTRSSVAEDVACSVGAKEYSNKLCPNNQIRKEPMRCLKVSGLLDVPDGYIRVIRRECTVMGIKDDADYKCFPLKNFVSAVNPYVRLRSAVGCVCNSDNCNNKAGWDTLKMDKNRSNNLLRTSLISVQNFVLRWRNKESTVCTYRAQ</sequence>
<keyword evidence="2" id="KW-0472">Membrane</keyword>